<gene>
    <name evidence="2" type="ORF">BD809_10783</name>
</gene>
<dbReference type="OrthoDB" id="9789501at2"/>
<organism evidence="2 3">
    <name type="scientific">Aquimarina intermedia</name>
    <dbReference type="NCBI Taxonomy" id="350814"/>
    <lineage>
        <taxon>Bacteria</taxon>
        <taxon>Pseudomonadati</taxon>
        <taxon>Bacteroidota</taxon>
        <taxon>Flavobacteriia</taxon>
        <taxon>Flavobacteriales</taxon>
        <taxon>Flavobacteriaceae</taxon>
        <taxon>Aquimarina</taxon>
    </lineage>
</organism>
<dbReference type="SMART" id="SM00953">
    <property type="entry name" value="RES"/>
    <property type="match status" value="1"/>
</dbReference>
<dbReference type="Proteomes" id="UP000324376">
    <property type="component" value="Unassembled WGS sequence"/>
</dbReference>
<evidence type="ECO:0000259" key="1">
    <source>
        <dbReference type="SMART" id="SM00953"/>
    </source>
</evidence>
<evidence type="ECO:0000313" key="3">
    <source>
        <dbReference type="Proteomes" id="UP000324376"/>
    </source>
</evidence>
<reference evidence="2 3" key="1">
    <citation type="submission" date="2019-07" db="EMBL/GenBank/DDBJ databases">
        <title>Genomic Encyclopedia of Archaeal and Bacterial Type Strains, Phase II (KMG-II): from individual species to whole genera.</title>
        <authorList>
            <person name="Goeker M."/>
        </authorList>
    </citation>
    <scope>NUCLEOTIDE SEQUENCE [LARGE SCALE GENOMIC DNA]</scope>
    <source>
        <strain evidence="2 3">DSM 17527</strain>
    </source>
</reference>
<dbReference type="RefSeq" id="WP_148783077.1">
    <property type="nucleotide sequence ID" value="NZ_VNHU01000007.1"/>
</dbReference>
<dbReference type="EMBL" id="VNHU01000007">
    <property type="protein sequence ID" value="TYP72199.1"/>
    <property type="molecule type" value="Genomic_DNA"/>
</dbReference>
<sequence>MRVFRIAKDQYIRDLTGIGAKTVGGRWNAKGVAILYTSTSAALSILEVLAHLPASFFPDNMSIATIDIPDKFVGSFVEQSLPMGWDKIPPPIENHDFTMNWIHQQKYVGFKIPSSIIPKEQNLLLNPSHPNFKSVKIIDVEPFSFDPRLLTM</sequence>
<protein>
    <submittedName>
        <fullName evidence="2">RES domain-containing protein</fullName>
    </submittedName>
</protein>
<accession>A0A5S5BZ30</accession>
<comment type="caution">
    <text evidence="2">The sequence shown here is derived from an EMBL/GenBank/DDBJ whole genome shotgun (WGS) entry which is preliminary data.</text>
</comment>
<keyword evidence="3" id="KW-1185">Reference proteome</keyword>
<dbReference type="InterPro" id="IPR014914">
    <property type="entry name" value="RES_dom"/>
</dbReference>
<dbReference type="AlphaFoldDB" id="A0A5S5BZ30"/>
<evidence type="ECO:0000313" key="2">
    <source>
        <dbReference type="EMBL" id="TYP72199.1"/>
    </source>
</evidence>
<name>A0A5S5BZ30_9FLAO</name>
<dbReference type="Pfam" id="PF08808">
    <property type="entry name" value="RES"/>
    <property type="match status" value="1"/>
</dbReference>
<feature type="domain" description="RES" evidence="1">
    <location>
        <begin position="14"/>
        <end position="139"/>
    </location>
</feature>
<proteinExistence type="predicted"/>